<evidence type="ECO:0000313" key="2">
    <source>
        <dbReference type="Proteomes" id="UP001241377"/>
    </source>
</evidence>
<keyword evidence="2" id="KW-1185">Reference proteome</keyword>
<protein>
    <submittedName>
        <fullName evidence="1">Uncharacterized protein</fullName>
    </submittedName>
</protein>
<name>A0ACC2WP94_9TREE</name>
<dbReference type="EMBL" id="JASBWR010000003">
    <property type="protein sequence ID" value="KAJ9112995.1"/>
    <property type="molecule type" value="Genomic_DNA"/>
</dbReference>
<comment type="caution">
    <text evidence="1">The sequence shown here is derived from an EMBL/GenBank/DDBJ whole genome shotgun (WGS) entry which is preliminary data.</text>
</comment>
<gene>
    <name evidence="1" type="ORF">QFC19_000552</name>
</gene>
<sequence length="160" mass="17885">MINGEKESEPSGPGSEPESEPEAPPLDDDDEVPTYNDSDEEQPPKRQKVSHNLFRNSKSPSDKKVAFSDNIEIKEFRSEDESRGISIVRSVDDTDDDSIYDNDEVLGISSEFTRHHKDDLELKHEHESTDEDGYNPSSGVDSDHESNVNPSVLNLLSKLA</sequence>
<dbReference type="Proteomes" id="UP001241377">
    <property type="component" value="Unassembled WGS sequence"/>
</dbReference>
<accession>A0ACC2WP94</accession>
<proteinExistence type="predicted"/>
<reference evidence="1" key="1">
    <citation type="submission" date="2023-04" db="EMBL/GenBank/DDBJ databases">
        <title>Draft Genome sequencing of Naganishia species isolated from polar environments using Oxford Nanopore Technology.</title>
        <authorList>
            <person name="Leo P."/>
            <person name="Venkateswaran K."/>
        </authorList>
    </citation>
    <scope>NUCLEOTIDE SEQUENCE</scope>
    <source>
        <strain evidence="1">MNA-CCFEE 5261</strain>
    </source>
</reference>
<organism evidence="1 2">
    <name type="scientific">Naganishia cerealis</name>
    <dbReference type="NCBI Taxonomy" id="610337"/>
    <lineage>
        <taxon>Eukaryota</taxon>
        <taxon>Fungi</taxon>
        <taxon>Dikarya</taxon>
        <taxon>Basidiomycota</taxon>
        <taxon>Agaricomycotina</taxon>
        <taxon>Tremellomycetes</taxon>
        <taxon>Filobasidiales</taxon>
        <taxon>Filobasidiaceae</taxon>
        <taxon>Naganishia</taxon>
    </lineage>
</organism>
<evidence type="ECO:0000313" key="1">
    <source>
        <dbReference type="EMBL" id="KAJ9112995.1"/>
    </source>
</evidence>